<feature type="compositionally biased region" description="Pro residues" evidence="1">
    <location>
        <begin position="417"/>
        <end position="427"/>
    </location>
</feature>
<feature type="region of interest" description="Disordered" evidence="1">
    <location>
        <begin position="314"/>
        <end position="450"/>
    </location>
</feature>
<sequence>MADVTARLAEGMPAVANAGAYVTACCRLGFSGLTSDTIADWYGTEEGLDLAALQADSDALSAAATAADDAARQQADLTSRLAGAWQGGAGAAAQGFLLGQAAAAESVRDALRTAAVATSTLHDDLAGAVDAKVDAALNIDDRVAGRRAEWLDAAGTVRTGAGDVVSASELVDAQVKPFVTDDIGSELMSRLRASFDRVTAAFDAAIARLEACPAPSFDAPAAGGEPTWPAQAAETPAGAAAPAALQPVSAAPMPAGPVAVEPTAPAAAMPPAPVEPPAGLPAAGSLGGGMPSLGAATSGLSGLGQQLADMIGGLFGGGGSGAEAPDLEPPDLEPPDLEPEDDELEDAEDEDLEDEDPDDSDDDDDEPAEADDTAVTEPTADGLAAPPAEDPVEAVAGEDVSPDEAPVEPDPAAEVLPPTPQVPPPAEPEALTVEQTPCEIAAEELPSVGG</sequence>
<dbReference type="RefSeq" id="WP_163918892.1">
    <property type="nucleotide sequence ID" value="NZ_AP022593.1"/>
</dbReference>
<evidence type="ECO:0000313" key="3">
    <source>
        <dbReference type="Proteomes" id="UP000467428"/>
    </source>
</evidence>
<gene>
    <name evidence="2" type="ORF">MARA_26900</name>
</gene>
<reference evidence="2 3" key="1">
    <citation type="journal article" date="2019" name="Emerg. Microbes Infect.">
        <title>Comprehensive subspecies identification of 175 nontuberculous mycobacteria species based on 7547 genomic profiles.</title>
        <authorList>
            <person name="Matsumoto Y."/>
            <person name="Kinjo T."/>
            <person name="Motooka D."/>
            <person name="Nabeya D."/>
            <person name="Jung N."/>
            <person name="Uechi K."/>
            <person name="Horii T."/>
            <person name="Iida T."/>
            <person name="Fujita J."/>
            <person name="Nakamura S."/>
        </authorList>
    </citation>
    <scope>NUCLEOTIDE SEQUENCE [LARGE SCALE GENOMIC DNA]</scope>
    <source>
        <strain evidence="2 3">JCM 18538</strain>
    </source>
</reference>
<feature type="region of interest" description="Disordered" evidence="1">
    <location>
        <begin position="218"/>
        <end position="243"/>
    </location>
</feature>
<evidence type="ECO:0000313" key="2">
    <source>
        <dbReference type="EMBL" id="BBY49222.1"/>
    </source>
</evidence>
<feature type="compositionally biased region" description="Acidic residues" evidence="1">
    <location>
        <begin position="325"/>
        <end position="374"/>
    </location>
</feature>
<protein>
    <submittedName>
        <fullName evidence="2">Uncharacterized protein</fullName>
    </submittedName>
</protein>
<dbReference type="AlphaFoldDB" id="A0A7I7RX66"/>
<feature type="compositionally biased region" description="Low complexity" evidence="1">
    <location>
        <begin position="229"/>
        <end position="243"/>
    </location>
</feature>
<geneLocation type="plasmid" evidence="3">
    <name>pjcm18538 dna</name>
</geneLocation>
<dbReference type="EMBL" id="AP022593">
    <property type="protein sequence ID" value="BBY49222.1"/>
    <property type="molecule type" value="Genomic_DNA"/>
</dbReference>
<keyword evidence="3" id="KW-1185">Reference proteome</keyword>
<name>A0A7I7RX66_9MYCO</name>
<accession>A0A7I7RX66</accession>
<organism evidence="2 3">
    <name type="scientific">Mycolicibacterium arabiense</name>
    <dbReference type="NCBI Taxonomy" id="1286181"/>
    <lineage>
        <taxon>Bacteria</taxon>
        <taxon>Bacillati</taxon>
        <taxon>Actinomycetota</taxon>
        <taxon>Actinomycetes</taxon>
        <taxon>Mycobacteriales</taxon>
        <taxon>Mycobacteriaceae</taxon>
        <taxon>Mycolicibacterium</taxon>
    </lineage>
</organism>
<dbReference type="KEGG" id="marz:MARA_26900"/>
<dbReference type="Proteomes" id="UP000467428">
    <property type="component" value="Chromosome"/>
</dbReference>
<evidence type="ECO:0000256" key="1">
    <source>
        <dbReference type="SAM" id="MobiDB-lite"/>
    </source>
</evidence>
<proteinExistence type="predicted"/>